<feature type="compositionally biased region" description="Low complexity" evidence="4">
    <location>
        <begin position="689"/>
        <end position="698"/>
    </location>
</feature>
<dbReference type="Gene3D" id="2.60.34.10">
    <property type="entry name" value="Substrate Binding Domain Of DNAk, Chain A, domain 1"/>
    <property type="match status" value="1"/>
</dbReference>
<feature type="region of interest" description="Disordered" evidence="4">
    <location>
        <begin position="494"/>
        <end position="558"/>
    </location>
</feature>
<dbReference type="SUPFAM" id="SSF100934">
    <property type="entry name" value="Heat shock protein 70kD (HSP70), C-terminal subdomain"/>
    <property type="match status" value="1"/>
</dbReference>
<dbReference type="PRINTS" id="PR00301">
    <property type="entry name" value="HEATSHOCK70"/>
</dbReference>
<name>A0A914CJQ8_9BILA</name>
<evidence type="ECO:0000256" key="1">
    <source>
        <dbReference type="ARBA" id="ARBA00007381"/>
    </source>
</evidence>
<keyword evidence="3" id="KW-0067">ATP-binding</keyword>
<dbReference type="Pfam" id="PF00012">
    <property type="entry name" value="HSP70"/>
    <property type="match status" value="1"/>
</dbReference>
<dbReference type="FunFam" id="3.30.420.40:FF:000171">
    <property type="entry name" value="Heat shock 70 kDa protein 4"/>
    <property type="match status" value="2"/>
</dbReference>
<sequence length="723" mass="80985">MSSVVGFDFGNMNCYISVARQGGIDVLTNDYSLHATPSCVAFGQKNRVMGVAARQQVFTNFKNTVLNFKHFLGRKYNDPVVQQIKEFVPCDVVELPNGNIGFKVNYLSEDRIFSTEQITASFLFKLKQITETQIGQKVTDCVISVPFFFTDLQRRALLAASKIAGLNVLKLVHESTSIGIAYGIYKSGLLPPEAEPAKIVAFVDVGHSTVQATLASFHERKLTVLGSTFDLTVGGMHFDAVIRDHFRQELIQNYKIDPKSSPKHWLRLLDECEKLKKQMSANVTAIPFHIECFMNDKDVTGKMARAQFEELAEPLFAKIRTLLTNLLKETGVQAKDVSEVELIGGSSRIPFIKQIVAHLFNREPKTTMNQDEAVARGAGMMCAILSPSFKVKEFNIKDYVPFDIKLVYQGAGGGKAETTVFKQAEDFPFAKMLTLMKTESFSVVGMYEKPNEIPFPDTYIGSWEVREVTPLNGEPRKIKAKLRMDGHGIFSLASATTTEELPPEEDEPMEPATEAPKDQPMADGTGETQQNENSQNNGSQKEGEQKQGEKKEKKPRKITTEYPIVENVPFTLNVDECILAEQEMQARDFEVKATADAKNAVEEFCYSMRDKISGELAEFVLPEEIEIFQSLLQATEDWLYDEGEDAEKPVYVHRLNELKSQIEAPILERYQKKVQEERSRKEAEEKAKAAAAEAAKGQPAEEKMDETGDSPQVNKEKSPKGKK</sequence>
<dbReference type="PANTHER" id="PTHR45639">
    <property type="entry name" value="HSC70CB, ISOFORM G-RELATED"/>
    <property type="match status" value="1"/>
</dbReference>
<keyword evidence="2" id="KW-0547">Nucleotide-binding</keyword>
<feature type="compositionally biased region" description="Basic and acidic residues" evidence="4">
    <location>
        <begin position="714"/>
        <end position="723"/>
    </location>
</feature>
<feature type="region of interest" description="Disordered" evidence="4">
    <location>
        <begin position="673"/>
        <end position="723"/>
    </location>
</feature>
<evidence type="ECO:0000313" key="5">
    <source>
        <dbReference type="Proteomes" id="UP000887540"/>
    </source>
</evidence>
<accession>A0A914CJQ8</accession>
<evidence type="ECO:0000313" key="6">
    <source>
        <dbReference type="WBParaSite" id="ACRNAN_scaffold1108.g15519.t1"/>
    </source>
</evidence>
<dbReference type="FunFam" id="3.30.30.30:FF:000002">
    <property type="entry name" value="Heat shock 70 kDa protein 4"/>
    <property type="match status" value="1"/>
</dbReference>
<dbReference type="FunFam" id="1.20.1270.10:FF:000002">
    <property type="entry name" value="Heat shock 70 kDa protein 4"/>
    <property type="match status" value="1"/>
</dbReference>
<evidence type="ECO:0000256" key="4">
    <source>
        <dbReference type="SAM" id="MobiDB-lite"/>
    </source>
</evidence>
<organism evidence="5 6">
    <name type="scientific">Acrobeloides nanus</name>
    <dbReference type="NCBI Taxonomy" id="290746"/>
    <lineage>
        <taxon>Eukaryota</taxon>
        <taxon>Metazoa</taxon>
        <taxon>Ecdysozoa</taxon>
        <taxon>Nematoda</taxon>
        <taxon>Chromadorea</taxon>
        <taxon>Rhabditida</taxon>
        <taxon>Tylenchina</taxon>
        <taxon>Cephalobomorpha</taxon>
        <taxon>Cephaloboidea</taxon>
        <taxon>Cephalobidae</taxon>
        <taxon>Acrobeloides</taxon>
    </lineage>
</organism>
<reference evidence="6" key="1">
    <citation type="submission" date="2022-11" db="UniProtKB">
        <authorList>
            <consortium name="WormBaseParasite"/>
        </authorList>
    </citation>
    <scope>IDENTIFICATION</scope>
</reference>
<evidence type="ECO:0000256" key="3">
    <source>
        <dbReference type="ARBA" id="ARBA00022840"/>
    </source>
</evidence>
<dbReference type="WBParaSite" id="ACRNAN_scaffold1108.g15519.t1">
    <property type="protein sequence ID" value="ACRNAN_scaffold1108.g15519.t1"/>
    <property type="gene ID" value="ACRNAN_scaffold1108.g15519"/>
</dbReference>
<dbReference type="Gene3D" id="3.30.30.30">
    <property type="match status" value="1"/>
</dbReference>
<dbReference type="GO" id="GO:0005524">
    <property type="term" value="F:ATP binding"/>
    <property type="evidence" value="ECO:0007669"/>
    <property type="project" value="UniProtKB-KW"/>
</dbReference>
<dbReference type="Proteomes" id="UP000887540">
    <property type="component" value="Unplaced"/>
</dbReference>
<feature type="compositionally biased region" description="Basic and acidic residues" evidence="4">
    <location>
        <begin position="673"/>
        <end position="688"/>
    </location>
</feature>
<dbReference type="InterPro" id="IPR043129">
    <property type="entry name" value="ATPase_NBD"/>
</dbReference>
<dbReference type="GO" id="GO:0006950">
    <property type="term" value="P:response to stress"/>
    <property type="evidence" value="ECO:0007669"/>
    <property type="project" value="UniProtKB-ARBA"/>
</dbReference>
<dbReference type="SUPFAM" id="SSF100920">
    <property type="entry name" value="Heat shock protein 70kD (HSP70), peptide-binding domain"/>
    <property type="match status" value="1"/>
</dbReference>
<proteinExistence type="inferred from homology"/>
<dbReference type="GO" id="GO:0005634">
    <property type="term" value="C:nucleus"/>
    <property type="evidence" value="ECO:0007669"/>
    <property type="project" value="TreeGrafter"/>
</dbReference>
<keyword evidence="5" id="KW-1185">Reference proteome</keyword>
<dbReference type="InterPro" id="IPR018181">
    <property type="entry name" value="Heat_shock_70_CS"/>
</dbReference>
<dbReference type="InterPro" id="IPR029047">
    <property type="entry name" value="HSP70_peptide-bd_sf"/>
</dbReference>
<dbReference type="PANTHER" id="PTHR45639:SF4">
    <property type="entry name" value="HSC70CB, ISOFORM G"/>
    <property type="match status" value="1"/>
</dbReference>
<protein>
    <submittedName>
        <fullName evidence="6">Uncharacterized protein</fullName>
    </submittedName>
</protein>
<dbReference type="SUPFAM" id="SSF53067">
    <property type="entry name" value="Actin-like ATPase domain"/>
    <property type="match status" value="2"/>
</dbReference>
<dbReference type="GO" id="GO:0005829">
    <property type="term" value="C:cytosol"/>
    <property type="evidence" value="ECO:0007669"/>
    <property type="project" value="TreeGrafter"/>
</dbReference>
<dbReference type="Gene3D" id="1.20.1270.10">
    <property type="match status" value="1"/>
</dbReference>
<feature type="compositionally biased region" description="Low complexity" evidence="4">
    <location>
        <begin position="525"/>
        <end position="540"/>
    </location>
</feature>
<dbReference type="AlphaFoldDB" id="A0A914CJQ8"/>
<dbReference type="Gene3D" id="3.30.420.40">
    <property type="match status" value="2"/>
</dbReference>
<dbReference type="InterPro" id="IPR013126">
    <property type="entry name" value="Hsp_70_fam"/>
</dbReference>
<dbReference type="GO" id="GO:0140662">
    <property type="term" value="F:ATP-dependent protein folding chaperone"/>
    <property type="evidence" value="ECO:0007669"/>
    <property type="project" value="InterPro"/>
</dbReference>
<evidence type="ECO:0000256" key="2">
    <source>
        <dbReference type="ARBA" id="ARBA00022741"/>
    </source>
</evidence>
<dbReference type="InterPro" id="IPR029048">
    <property type="entry name" value="HSP70_C_sf"/>
</dbReference>
<feature type="compositionally biased region" description="Basic and acidic residues" evidence="4">
    <location>
        <begin position="541"/>
        <end position="552"/>
    </location>
</feature>
<comment type="similarity">
    <text evidence="1">Belongs to the heat shock protein 70 family.</text>
</comment>
<dbReference type="Gene3D" id="3.90.640.10">
    <property type="entry name" value="Actin, Chain A, domain 4"/>
    <property type="match status" value="1"/>
</dbReference>
<dbReference type="PROSITE" id="PS01036">
    <property type="entry name" value="HSP70_3"/>
    <property type="match status" value="1"/>
</dbReference>
<dbReference type="FunFam" id="3.90.640.10:FF:000004">
    <property type="entry name" value="Heat shock 70 kDa protein 4"/>
    <property type="match status" value="1"/>
</dbReference>